<dbReference type="Gene3D" id="1.10.10.10">
    <property type="entry name" value="Winged helix-like DNA-binding domain superfamily/Winged helix DNA-binding domain"/>
    <property type="match status" value="1"/>
</dbReference>
<evidence type="ECO:0000313" key="3">
    <source>
        <dbReference type="Proteomes" id="UP000287188"/>
    </source>
</evidence>
<proteinExistence type="predicted"/>
<name>A0A402AGL1_9CHLR</name>
<dbReference type="InterPro" id="IPR002622">
    <property type="entry name" value="Transposase_14"/>
</dbReference>
<dbReference type="SUPFAM" id="SSF46689">
    <property type="entry name" value="Homeodomain-like"/>
    <property type="match status" value="1"/>
</dbReference>
<evidence type="ECO:0000259" key="1">
    <source>
        <dbReference type="Pfam" id="PF01710"/>
    </source>
</evidence>
<keyword evidence="3" id="KW-1185">Reference proteome</keyword>
<dbReference type="EMBL" id="BIFS01000001">
    <property type="protein sequence ID" value="GCE18184.1"/>
    <property type="molecule type" value="Genomic_DNA"/>
</dbReference>
<sequence length="159" mass="18108">MRAYSYDLRQRILRAVDQRKPRAEIMKTFAVSRSTIKRYLKLRRETGDVKPKAILGCPSKKGAALHAGLLPHLEAHPDATLAEHCQFWEATHGIEVSSATMSRAITRLNWTRKKKTIRASEQNEADRDVWCEQAKELDASKLIFIDECGSNIALTRLYA</sequence>
<organism evidence="2 3">
    <name type="scientific">Dictyobacter kobayashii</name>
    <dbReference type="NCBI Taxonomy" id="2014872"/>
    <lineage>
        <taxon>Bacteria</taxon>
        <taxon>Bacillati</taxon>
        <taxon>Chloroflexota</taxon>
        <taxon>Ktedonobacteria</taxon>
        <taxon>Ktedonobacterales</taxon>
        <taxon>Dictyobacteraceae</taxon>
        <taxon>Dictyobacter</taxon>
    </lineage>
</organism>
<dbReference type="Proteomes" id="UP000287188">
    <property type="component" value="Unassembled WGS sequence"/>
</dbReference>
<accession>A0A402AGL1</accession>
<comment type="caution">
    <text evidence="2">The sequence shown here is derived from an EMBL/GenBank/DDBJ whole genome shotgun (WGS) entry which is preliminary data.</text>
</comment>
<dbReference type="RefSeq" id="WP_126549758.1">
    <property type="nucleotide sequence ID" value="NZ_BIFS01000001.1"/>
</dbReference>
<dbReference type="InterPro" id="IPR009057">
    <property type="entry name" value="Homeodomain-like_sf"/>
</dbReference>
<reference evidence="3" key="1">
    <citation type="submission" date="2018-12" db="EMBL/GenBank/DDBJ databases">
        <title>Tengunoibacter tsumagoiensis gen. nov., sp. nov., Dictyobacter kobayashii sp. nov., D. alpinus sp. nov., and D. joshuensis sp. nov. and description of Dictyobacteraceae fam. nov. within the order Ktedonobacterales isolated from Tengu-no-mugimeshi.</title>
        <authorList>
            <person name="Wang C.M."/>
            <person name="Zheng Y."/>
            <person name="Sakai Y."/>
            <person name="Toyoda A."/>
            <person name="Minakuchi Y."/>
            <person name="Abe K."/>
            <person name="Yokota A."/>
            <person name="Yabe S."/>
        </authorList>
    </citation>
    <scope>NUCLEOTIDE SEQUENCE [LARGE SCALE GENOMIC DNA]</scope>
    <source>
        <strain evidence="3">Uno11</strain>
    </source>
</reference>
<dbReference type="AlphaFoldDB" id="A0A402AGL1"/>
<dbReference type="InterPro" id="IPR036388">
    <property type="entry name" value="WH-like_DNA-bd_sf"/>
</dbReference>
<protein>
    <recommendedName>
        <fullName evidence="1">Transposase Synechocystis PCC 6803 domain-containing protein</fullName>
    </recommendedName>
</protein>
<evidence type="ECO:0000313" key="2">
    <source>
        <dbReference type="EMBL" id="GCE18184.1"/>
    </source>
</evidence>
<dbReference type="OrthoDB" id="166487at2"/>
<dbReference type="Pfam" id="PF01710">
    <property type="entry name" value="HTH_Tnp_IS630"/>
    <property type="match status" value="1"/>
</dbReference>
<gene>
    <name evidence="2" type="ORF">KDK_19840</name>
</gene>
<feature type="domain" description="Transposase Synechocystis PCC 6803" evidence="1">
    <location>
        <begin position="3"/>
        <end position="120"/>
    </location>
</feature>